<dbReference type="Proteomes" id="UP000189462">
    <property type="component" value="Unassembled WGS sequence"/>
</dbReference>
<dbReference type="RefSeq" id="WP_077278153.1">
    <property type="nucleotide sequence ID" value="NZ_MVBK01000033.1"/>
</dbReference>
<organism evidence="2 3">
    <name type="scientific">Thioalkalivibrio denitrificans</name>
    <dbReference type="NCBI Taxonomy" id="108003"/>
    <lineage>
        <taxon>Bacteria</taxon>
        <taxon>Pseudomonadati</taxon>
        <taxon>Pseudomonadota</taxon>
        <taxon>Gammaproteobacteria</taxon>
        <taxon>Chromatiales</taxon>
        <taxon>Ectothiorhodospiraceae</taxon>
        <taxon>Thioalkalivibrio</taxon>
    </lineage>
</organism>
<keyword evidence="1" id="KW-0732">Signal</keyword>
<keyword evidence="3" id="KW-1185">Reference proteome</keyword>
<accession>A0A1V3NLC3</accession>
<feature type="chain" id="PRO_5012889261" description="DUF4412 domain-containing protein" evidence="1">
    <location>
        <begin position="25"/>
        <end position="274"/>
    </location>
</feature>
<evidence type="ECO:0000313" key="2">
    <source>
        <dbReference type="EMBL" id="OOG25919.1"/>
    </source>
</evidence>
<comment type="caution">
    <text evidence="2">The sequence shown here is derived from an EMBL/GenBank/DDBJ whole genome shotgun (WGS) entry which is preliminary data.</text>
</comment>
<gene>
    <name evidence="2" type="ORF">B1C78_05555</name>
</gene>
<reference evidence="2 3" key="1">
    <citation type="submission" date="2017-02" db="EMBL/GenBank/DDBJ databases">
        <title>Genomic diversity within the haloalkaliphilic genus Thioalkalivibrio.</title>
        <authorList>
            <person name="Ahn A.-C."/>
            <person name="Meier-Kolthoff J."/>
            <person name="Overmars L."/>
            <person name="Richter M."/>
            <person name="Woyke T."/>
            <person name="Sorokin D.Y."/>
            <person name="Muyzer G."/>
        </authorList>
    </citation>
    <scope>NUCLEOTIDE SEQUENCE [LARGE SCALE GENOMIC DNA]</scope>
    <source>
        <strain evidence="2 3">ALJD</strain>
    </source>
</reference>
<dbReference type="STRING" id="108003.B1C78_05555"/>
<proteinExistence type="predicted"/>
<feature type="signal peptide" evidence="1">
    <location>
        <begin position="1"/>
        <end position="24"/>
    </location>
</feature>
<dbReference type="OrthoDB" id="5781477at2"/>
<name>A0A1V3NLC3_9GAMM</name>
<dbReference type="AlphaFoldDB" id="A0A1V3NLC3"/>
<sequence length="274" mass="30432">MADRRLIPAMTLVLALLLAPIAQADIALRYTDEGGATGSTVMIKGNMVRMEEREEDGSMVYSLFDRDARTLTMVIDEERSYAQLTEDGLRSQAGEVQRMQQEFLQQMRQQMEHMPPDQRRMMEQQMRQMGIDPAMLSGEDVPVPDIATLETRPTGETDTIGGVRCERLDVYLEGTRTNELCVARPGDVGMSGGDFATMQVLFEFMHSLAEIAMSMGGPFAADMGTEMLPKVDGVPVMVRNLEDGTEIQLESVSGDTLSADLFRIPSGYERVDPF</sequence>
<protein>
    <recommendedName>
        <fullName evidence="4">DUF4412 domain-containing protein</fullName>
    </recommendedName>
</protein>
<evidence type="ECO:0000313" key="3">
    <source>
        <dbReference type="Proteomes" id="UP000189462"/>
    </source>
</evidence>
<evidence type="ECO:0008006" key="4">
    <source>
        <dbReference type="Google" id="ProtNLM"/>
    </source>
</evidence>
<dbReference type="EMBL" id="MVBK01000033">
    <property type="protein sequence ID" value="OOG25919.1"/>
    <property type="molecule type" value="Genomic_DNA"/>
</dbReference>
<evidence type="ECO:0000256" key="1">
    <source>
        <dbReference type="SAM" id="SignalP"/>
    </source>
</evidence>